<comment type="caution">
    <text evidence="1">The sequence shown here is derived from an EMBL/GenBank/DDBJ whole genome shotgun (WGS) entry which is preliminary data.</text>
</comment>
<protein>
    <recommendedName>
        <fullName evidence="2">Helix-hairpin-helix motif protein</fullName>
    </recommendedName>
</protein>
<dbReference type="InterPro" id="IPR010994">
    <property type="entry name" value="RuvA_2-like"/>
</dbReference>
<dbReference type="AlphaFoldDB" id="E6PRK5"/>
<sequence length="98" mass="10241">MKTALLRAMLAGGLLALAATAHAATEVNTATQSELESIHGLGVTRVEQILAEREHNGPYTDAADLAWRIPGLGRKSVRQLQENGLSINGQTAAPSPGN</sequence>
<dbReference type="Gene3D" id="1.10.150.280">
    <property type="entry name" value="AF1531-like domain"/>
    <property type="match status" value="1"/>
</dbReference>
<accession>E6PRK5</accession>
<gene>
    <name evidence="1" type="ORF">CARN2_3034</name>
</gene>
<proteinExistence type="predicted"/>
<dbReference type="Pfam" id="PF12836">
    <property type="entry name" value="HHH_3"/>
    <property type="match status" value="1"/>
</dbReference>
<dbReference type="SUPFAM" id="SSF47781">
    <property type="entry name" value="RuvA domain 2-like"/>
    <property type="match status" value="1"/>
</dbReference>
<organism evidence="1">
    <name type="scientific">mine drainage metagenome</name>
    <dbReference type="NCBI Taxonomy" id="410659"/>
    <lineage>
        <taxon>unclassified sequences</taxon>
        <taxon>metagenomes</taxon>
        <taxon>ecological metagenomes</taxon>
    </lineage>
</organism>
<evidence type="ECO:0000313" key="1">
    <source>
        <dbReference type="EMBL" id="CBH97560.1"/>
    </source>
</evidence>
<evidence type="ECO:0008006" key="2">
    <source>
        <dbReference type="Google" id="ProtNLM"/>
    </source>
</evidence>
<dbReference type="EMBL" id="CABM01000045">
    <property type="protein sequence ID" value="CBH97560.1"/>
    <property type="molecule type" value="Genomic_DNA"/>
</dbReference>
<reference evidence="1" key="1">
    <citation type="submission" date="2009-10" db="EMBL/GenBank/DDBJ databases">
        <title>Diversity of trophic interactions inside an arsenic-rich microbial ecosystem.</title>
        <authorList>
            <person name="Bertin P.N."/>
            <person name="Heinrich-Salmeron A."/>
            <person name="Pelletier E."/>
            <person name="Goulhen-Chollet F."/>
            <person name="Arsene-Ploetze F."/>
            <person name="Gallien S."/>
            <person name="Calteau A."/>
            <person name="Vallenet D."/>
            <person name="Casiot C."/>
            <person name="Chane-Woon-Ming B."/>
            <person name="Giloteaux L."/>
            <person name="Barakat M."/>
            <person name="Bonnefoy V."/>
            <person name="Bruneel O."/>
            <person name="Chandler M."/>
            <person name="Cleiss J."/>
            <person name="Duran R."/>
            <person name="Elbaz-Poulichet F."/>
            <person name="Fonknechten N."/>
            <person name="Lauga B."/>
            <person name="Mornico D."/>
            <person name="Ortet P."/>
            <person name="Schaeffer C."/>
            <person name="Siguier P."/>
            <person name="Alexander Thil Smith A."/>
            <person name="Van Dorsselaer A."/>
            <person name="Weissenbach J."/>
            <person name="Medigue C."/>
            <person name="Le Paslier D."/>
        </authorList>
    </citation>
    <scope>NUCLEOTIDE SEQUENCE</scope>
</reference>
<name>E6PRK5_9ZZZZ</name>